<evidence type="ECO:0008006" key="5">
    <source>
        <dbReference type="Google" id="ProtNLM"/>
    </source>
</evidence>
<feature type="region of interest" description="Disordered" evidence="1">
    <location>
        <begin position="25"/>
        <end position="60"/>
    </location>
</feature>
<dbReference type="Proteomes" id="UP000434475">
    <property type="component" value="Unassembled WGS sequence"/>
</dbReference>
<accession>A0A6I2QWZ1</accession>
<dbReference type="EMBL" id="WKPR01000003">
    <property type="protein sequence ID" value="MSB18435.1"/>
    <property type="molecule type" value="Genomic_DNA"/>
</dbReference>
<evidence type="ECO:0000313" key="4">
    <source>
        <dbReference type="Proteomes" id="UP000434475"/>
    </source>
</evidence>
<feature type="chain" id="PRO_5038678214" description="DUF4854 domain-containing protein" evidence="2">
    <location>
        <begin position="20"/>
        <end position="160"/>
    </location>
</feature>
<organism evidence="3 4">
    <name type="scientific">Flavonifractor plautii</name>
    <name type="common">Fusobacterium plautii</name>
    <dbReference type="NCBI Taxonomy" id="292800"/>
    <lineage>
        <taxon>Bacteria</taxon>
        <taxon>Bacillati</taxon>
        <taxon>Bacillota</taxon>
        <taxon>Clostridia</taxon>
        <taxon>Eubacteriales</taxon>
        <taxon>Oscillospiraceae</taxon>
        <taxon>Flavonifractor</taxon>
    </lineage>
</organism>
<feature type="signal peptide" evidence="2">
    <location>
        <begin position="1"/>
        <end position="19"/>
    </location>
</feature>
<evidence type="ECO:0000313" key="3">
    <source>
        <dbReference type="EMBL" id="MSB18435.1"/>
    </source>
</evidence>
<feature type="compositionally biased region" description="Polar residues" evidence="1">
    <location>
        <begin position="36"/>
        <end position="51"/>
    </location>
</feature>
<gene>
    <name evidence="3" type="ORF">GKE97_02760</name>
</gene>
<dbReference type="RefSeq" id="WP_172697201.1">
    <property type="nucleotide sequence ID" value="NZ_WKPR01000003.1"/>
</dbReference>
<protein>
    <recommendedName>
        <fullName evidence="5">DUF4854 domain-containing protein</fullName>
    </recommendedName>
</protein>
<dbReference type="PROSITE" id="PS51257">
    <property type="entry name" value="PROKAR_LIPOPROTEIN"/>
    <property type="match status" value="1"/>
</dbReference>
<comment type="caution">
    <text evidence="3">The sequence shown here is derived from an EMBL/GenBank/DDBJ whole genome shotgun (WGS) entry which is preliminary data.</text>
</comment>
<evidence type="ECO:0000256" key="2">
    <source>
        <dbReference type="SAM" id="SignalP"/>
    </source>
</evidence>
<evidence type="ECO:0000256" key="1">
    <source>
        <dbReference type="SAM" id="MobiDB-lite"/>
    </source>
</evidence>
<proteinExistence type="predicted"/>
<sequence>MKSMKRAAALLLACTALCAALTGCGSQQEQEDKQEQNVTSSVQEGPEQTPSGEPESAGTVFEQYEAGLEAQGISFEKVQMAAEIVGAAEGAKYKIGEGAVELYLFDKAGEAYAAAEEKQALTMEGLGDFPAKVENGMALVVSDLESDPYLEIFHTLTAAD</sequence>
<keyword evidence="2" id="KW-0732">Signal</keyword>
<dbReference type="AlphaFoldDB" id="A0A6I2QWZ1"/>
<reference evidence="3 4" key="1">
    <citation type="journal article" date="2019" name="Nat. Med.">
        <title>A library of human gut bacterial isolates paired with longitudinal multiomics data enables mechanistic microbiome research.</title>
        <authorList>
            <person name="Poyet M."/>
            <person name="Groussin M."/>
            <person name="Gibbons S.M."/>
            <person name="Avila-Pacheco J."/>
            <person name="Jiang X."/>
            <person name="Kearney S.M."/>
            <person name="Perrotta A.R."/>
            <person name="Berdy B."/>
            <person name="Zhao S."/>
            <person name="Lieberman T.D."/>
            <person name="Swanson P.K."/>
            <person name="Smith M."/>
            <person name="Roesemann S."/>
            <person name="Alexander J.E."/>
            <person name="Rich S.A."/>
            <person name="Livny J."/>
            <person name="Vlamakis H."/>
            <person name="Clish C."/>
            <person name="Bullock K."/>
            <person name="Deik A."/>
            <person name="Scott J."/>
            <person name="Pierce K.A."/>
            <person name="Xavier R.J."/>
            <person name="Alm E.J."/>
        </authorList>
    </citation>
    <scope>NUCLEOTIDE SEQUENCE [LARGE SCALE GENOMIC DNA]</scope>
    <source>
        <strain evidence="3 4">BIOML-A2</strain>
    </source>
</reference>
<name>A0A6I2QWZ1_FLAPL</name>